<accession>A0A498SCA8</accession>
<keyword evidence="1" id="KW-0472">Membrane</keyword>
<name>A0A498SCA8_ACAVI</name>
<feature type="transmembrane region" description="Helical" evidence="1">
    <location>
        <begin position="29"/>
        <end position="51"/>
    </location>
</feature>
<proteinExistence type="predicted"/>
<reference evidence="2 3" key="1">
    <citation type="submission" date="2018-08" db="EMBL/GenBank/DDBJ databases">
        <authorList>
            <person name="Laetsch R D."/>
            <person name="Stevens L."/>
            <person name="Kumar S."/>
            <person name="Blaxter L. M."/>
        </authorList>
    </citation>
    <scope>NUCLEOTIDE SEQUENCE [LARGE SCALE GENOMIC DNA]</scope>
</reference>
<sequence>MLIISLVFGDNVAKNSKNGEIKIRMKRQFYGYGTFPGFSVFPFFSIGWGHFDDWDHILGWESPWSYYNCYVWGGHHNRWYSLKSYGYGWGAPWYLFGPRFLIGRRFWKKRWESWSGFHDVWFG</sequence>
<dbReference type="Proteomes" id="UP000276991">
    <property type="component" value="Unassembled WGS sequence"/>
</dbReference>
<dbReference type="AlphaFoldDB" id="A0A498SCA8"/>
<feature type="transmembrane region" description="Helical" evidence="1">
    <location>
        <begin position="85"/>
        <end position="102"/>
    </location>
</feature>
<organism evidence="2 3">
    <name type="scientific">Acanthocheilonema viteae</name>
    <name type="common">Filarial nematode worm</name>
    <name type="synonym">Dipetalonema viteae</name>
    <dbReference type="NCBI Taxonomy" id="6277"/>
    <lineage>
        <taxon>Eukaryota</taxon>
        <taxon>Metazoa</taxon>
        <taxon>Ecdysozoa</taxon>
        <taxon>Nematoda</taxon>
        <taxon>Chromadorea</taxon>
        <taxon>Rhabditida</taxon>
        <taxon>Spirurina</taxon>
        <taxon>Spiruromorpha</taxon>
        <taxon>Filarioidea</taxon>
        <taxon>Onchocercidae</taxon>
        <taxon>Acanthocheilonema</taxon>
    </lineage>
</organism>
<keyword evidence="3" id="KW-1185">Reference proteome</keyword>
<keyword evidence="1" id="KW-1133">Transmembrane helix</keyword>
<evidence type="ECO:0000313" key="2">
    <source>
        <dbReference type="EMBL" id="VBB29226.1"/>
    </source>
</evidence>
<gene>
    <name evidence="2" type="ORF">NAV_LOCUS4031</name>
</gene>
<evidence type="ECO:0000313" key="3">
    <source>
        <dbReference type="Proteomes" id="UP000276991"/>
    </source>
</evidence>
<evidence type="ECO:0000256" key="1">
    <source>
        <dbReference type="SAM" id="Phobius"/>
    </source>
</evidence>
<dbReference type="EMBL" id="UPTC01000565">
    <property type="protein sequence ID" value="VBB29226.1"/>
    <property type="molecule type" value="Genomic_DNA"/>
</dbReference>
<keyword evidence="1" id="KW-0812">Transmembrane</keyword>
<protein>
    <submittedName>
        <fullName evidence="2">Uncharacterized protein</fullName>
    </submittedName>
</protein>